<evidence type="ECO:0000313" key="2">
    <source>
        <dbReference type="EMBL" id="KIV93753.1"/>
    </source>
</evidence>
<evidence type="ECO:0000256" key="1">
    <source>
        <dbReference type="SAM" id="MobiDB-lite"/>
    </source>
</evidence>
<accession>A0A0D2A424</accession>
<dbReference type="AlphaFoldDB" id="A0A0D2A424"/>
<evidence type="ECO:0000313" key="3">
    <source>
        <dbReference type="Proteomes" id="UP000054302"/>
    </source>
</evidence>
<dbReference type="VEuPathDB" id="FungiDB:PV10_04944"/>
<organism evidence="2 3">
    <name type="scientific">Exophiala mesophila</name>
    <name type="common">Black yeast-like fungus</name>
    <dbReference type="NCBI Taxonomy" id="212818"/>
    <lineage>
        <taxon>Eukaryota</taxon>
        <taxon>Fungi</taxon>
        <taxon>Dikarya</taxon>
        <taxon>Ascomycota</taxon>
        <taxon>Pezizomycotina</taxon>
        <taxon>Eurotiomycetes</taxon>
        <taxon>Chaetothyriomycetidae</taxon>
        <taxon>Chaetothyriales</taxon>
        <taxon>Herpotrichiellaceae</taxon>
        <taxon>Exophiala</taxon>
    </lineage>
</organism>
<keyword evidence="3" id="KW-1185">Reference proteome</keyword>
<gene>
    <name evidence="2" type="ORF">PV10_04944</name>
</gene>
<reference evidence="2 3" key="1">
    <citation type="submission" date="2015-01" db="EMBL/GenBank/DDBJ databases">
        <title>The Genome Sequence of Exophiala mesophila CBS40295.</title>
        <authorList>
            <consortium name="The Broad Institute Genomics Platform"/>
            <person name="Cuomo C."/>
            <person name="de Hoog S."/>
            <person name="Gorbushina A."/>
            <person name="Stielow B."/>
            <person name="Teixiera M."/>
            <person name="Abouelleil A."/>
            <person name="Chapman S.B."/>
            <person name="Priest M."/>
            <person name="Young S.K."/>
            <person name="Wortman J."/>
            <person name="Nusbaum C."/>
            <person name="Birren B."/>
        </authorList>
    </citation>
    <scope>NUCLEOTIDE SEQUENCE [LARGE SCALE GENOMIC DNA]</scope>
    <source>
        <strain evidence="2 3">CBS 40295</strain>
    </source>
</reference>
<dbReference type="OMA" id="YEVSHDQ"/>
<proteinExistence type="predicted"/>
<feature type="compositionally biased region" description="Polar residues" evidence="1">
    <location>
        <begin position="861"/>
        <end position="875"/>
    </location>
</feature>
<dbReference type="EMBL" id="KN847522">
    <property type="protein sequence ID" value="KIV93753.1"/>
    <property type="molecule type" value="Genomic_DNA"/>
</dbReference>
<dbReference type="HOGENOM" id="CLU_018991_0_0_1"/>
<feature type="region of interest" description="Disordered" evidence="1">
    <location>
        <begin position="858"/>
        <end position="912"/>
    </location>
</feature>
<dbReference type="OrthoDB" id="4111897at2759"/>
<sequence length="912" mass="103593">MGRTRTATPHRHQDKDSAQISLVNVAHSTFHGRLNLLTGSSITKSLVFVDCKEYSNGQIEEDYLTFSRPEPCEVMVWDFGAGDVVAGIRLALAVYQVSCVYENRADVRYRNFVNEIHGFRELLIKLQTSLKDAGTRYERGGLLSRAAYDPSSRDFREEGRQIIGPFNETLLECQLLLENNKKLQSKQSSLYDNITWHLSEQDQKIDDLRRRLHMHSTKIKLVIDRLSINLLTDIDAKVDDLLDISERNFNLNRDIQIEIRRFYTSWLGVLAGHEPLSALSDKDCHLASDQIQARFEQMLPIYAPASIDIDIPLKEGFDALLIHFEQSFEGTDQTPEKYLLLLKTRWLLNRLKMSTGYQKACPGFFYKRAIGQVEQAILLRVRGSDIIAYDDETLNGLADAMYLIWEPPQQEESLQLDPTTARANEQEVIRLQLASSSIQSPDSVTVFRQSIDRFRIVLETTTPDGRAMILPQTLYTQEDKLIPRYALPTMMQPCMEIAIFSRKEETLYRFKSPTDIFAFQTALTGYEVSHDQSNIKCQFSKDSAGQLDCKGRVQLWQEPIPPPNVLDSSTNGSPIESFSTQSARSRQSSIVESIGPTTTLSKVGDGFEADNLKLPALTIFTELKDRAGQKRFSIMFIELDIGFSIDPKKCSCHRAYNECPYICLVRRRDEEFPVHVSFTELDPSGSPNPNSFDVLPFRLPRDSKFKELMVKKTKYVVLKFPTLAEKHTFRTELLQRFWILGKQKSDREAMWKTLRHRQNTPMVNYAANGVPIAGSQSASSASYSRISSSPPQIMMPEMNTRFSVSLGFESEPGKPVVPISSGNLESAGFTDEKEVLITPAPQMSSRKPSRFQDKELEGHFESSNTRGGNARNSSVAMPIRQARSRTLSTQSSIREEPKQPSSTKRFLKNILK</sequence>
<dbReference type="GeneID" id="27322789"/>
<protein>
    <submittedName>
        <fullName evidence="2">Uncharacterized protein</fullName>
    </submittedName>
</protein>
<dbReference type="RefSeq" id="XP_016225327.1">
    <property type="nucleotide sequence ID" value="XM_016369539.1"/>
</dbReference>
<name>A0A0D2A424_EXOME</name>
<dbReference type="Proteomes" id="UP000054302">
    <property type="component" value="Unassembled WGS sequence"/>
</dbReference>